<organism evidence="13 14">
    <name type="scientific">Aquincola tertiaricarbonis</name>
    <dbReference type="NCBI Taxonomy" id="391953"/>
    <lineage>
        <taxon>Bacteria</taxon>
        <taxon>Pseudomonadati</taxon>
        <taxon>Pseudomonadota</taxon>
        <taxon>Betaproteobacteria</taxon>
        <taxon>Burkholderiales</taxon>
        <taxon>Sphaerotilaceae</taxon>
        <taxon>Aquincola</taxon>
    </lineage>
</organism>
<dbReference type="PROSITE" id="PS50885">
    <property type="entry name" value="HAMP"/>
    <property type="match status" value="1"/>
</dbReference>
<comment type="catalytic activity">
    <reaction evidence="1">
        <text>ATP + protein L-histidine = ADP + protein N-phospho-L-histidine.</text>
        <dbReference type="EC" id="2.7.13.3"/>
    </reaction>
</comment>
<dbReference type="InterPro" id="IPR005467">
    <property type="entry name" value="His_kinase_dom"/>
</dbReference>
<gene>
    <name evidence="13" type="ORF">MW290_26110</name>
</gene>
<dbReference type="CDD" id="cd00075">
    <property type="entry name" value="HATPase"/>
    <property type="match status" value="1"/>
</dbReference>
<keyword evidence="14" id="KW-1185">Reference proteome</keyword>
<dbReference type="EC" id="2.7.13.3" evidence="3"/>
<evidence type="ECO:0000259" key="11">
    <source>
        <dbReference type="PROSITE" id="PS50109"/>
    </source>
</evidence>
<dbReference type="GO" id="GO:0016301">
    <property type="term" value="F:kinase activity"/>
    <property type="evidence" value="ECO:0007669"/>
    <property type="project" value="UniProtKB-KW"/>
</dbReference>
<dbReference type="Gene3D" id="3.30.565.10">
    <property type="entry name" value="Histidine kinase-like ATPase, C-terminal domain"/>
    <property type="match status" value="1"/>
</dbReference>
<keyword evidence="7 13" id="KW-0418">Kinase</keyword>
<dbReference type="InterPro" id="IPR036890">
    <property type="entry name" value="HATPase_C_sf"/>
</dbReference>
<dbReference type="InterPro" id="IPR003660">
    <property type="entry name" value="HAMP_dom"/>
</dbReference>
<evidence type="ECO:0000256" key="4">
    <source>
        <dbReference type="ARBA" id="ARBA00022553"/>
    </source>
</evidence>
<dbReference type="RefSeq" id="WP_250197262.1">
    <property type="nucleotide sequence ID" value="NZ_CP097636.1"/>
</dbReference>
<dbReference type="CDD" id="cd00082">
    <property type="entry name" value="HisKA"/>
    <property type="match status" value="1"/>
</dbReference>
<evidence type="ECO:0000256" key="10">
    <source>
        <dbReference type="ARBA" id="ARBA00023136"/>
    </source>
</evidence>
<dbReference type="Proteomes" id="UP001056201">
    <property type="component" value="Chromosome 2"/>
</dbReference>
<dbReference type="InterPro" id="IPR050428">
    <property type="entry name" value="TCS_sensor_his_kinase"/>
</dbReference>
<feature type="domain" description="Histidine kinase" evidence="11">
    <location>
        <begin position="257"/>
        <end position="471"/>
    </location>
</feature>
<evidence type="ECO:0000256" key="9">
    <source>
        <dbReference type="ARBA" id="ARBA00023012"/>
    </source>
</evidence>
<evidence type="ECO:0000256" key="6">
    <source>
        <dbReference type="ARBA" id="ARBA00022692"/>
    </source>
</evidence>
<dbReference type="InterPro" id="IPR013727">
    <property type="entry name" value="2CSK_N"/>
</dbReference>
<dbReference type="Pfam" id="PF02518">
    <property type="entry name" value="HATPase_c"/>
    <property type="match status" value="1"/>
</dbReference>
<keyword evidence="10" id="KW-0472">Membrane</keyword>
<dbReference type="InterPro" id="IPR003594">
    <property type="entry name" value="HATPase_dom"/>
</dbReference>
<sequence length="471" mass="51353">MFRQRSLSRQLLLWLVLPQLVLWMAGGAATYRLAAGYANRAVDASLLQATRALARQLKPLDNGLLIDFPRAAQDVLEADPTDKLMYTVSTPPGQFILGNNKVPPPPPVAHPPLDTPTFYDGTMHTSNAPYAPEVRVRVAALYLSYGGIDAPPQTMLVQVARSSANREDLARSILFDTLLPLSGLIALMTMIVWAGIRAGLAPLTRLRREVEGRAPNDLAPIRLQEAPLELHALAGALNQLLAEVRASVAVQKRFTADAAHQLRTPLAGLKGQTELALQSATDPEMRARLQRVHASATRSAHLVNQLLTLARAEPEASIAQDRTELDLRRFAQELVAEQVPRALRADVDLGVDTGEGAPPLRVHANALLLREAVLNLVDNAIRYAGRGAEVTVRVQQRGNRARLEVEDNGPGVPPEARERVFERFMRVVEDGDGCGLGLSIVKEIVERQGGQVWMEGVQPRGARVVVSLPLR</sequence>
<keyword evidence="6" id="KW-0812">Transmembrane</keyword>
<evidence type="ECO:0000256" key="8">
    <source>
        <dbReference type="ARBA" id="ARBA00022989"/>
    </source>
</evidence>
<dbReference type="PANTHER" id="PTHR45436:SF1">
    <property type="entry name" value="SENSOR PROTEIN QSEC"/>
    <property type="match status" value="1"/>
</dbReference>
<dbReference type="InterPro" id="IPR003661">
    <property type="entry name" value="HisK_dim/P_dom"/>
</dbReference>
<keyword evidence="5" id="KW-0808">Transferase</keyword>
<evidence type="ECO:0000313" key="13">
    <source>
        <dbReference type="EMBL" id="URI09045.1"/>
    </source>
</evidence>
<dbReference type="Gene3D" id="1.10.287.130">
    <property type="match status" value="1"/>
</dbReference>
<dbReference type="EMBL" id="CP097636">
    <property type="protein sequence ID" value="URI09045.1"/>
    <property type="molecule type" value="Genomic_DNA"/>
</dbReference>
<evidence type="ECO:0000256" key="3">
    <source>
        <dbReference type="ARBA" id="ARBA00012438"/>
    </source>
</evidence>
<dbReference type="InterPro" id="IPR036097">
    <property type="entry name" value="HisK_dim/P_sf"/>
</dbReference>
<dbReference type="Pfam" id="PF08521">
    <property type="entry name" value="2CSK_N"/>
    <property type="match status" value="1"/>
</dbReference>
<evidence type="ECO:0000259" key="12">
    <source>
        <dbReference type="PROSITE" id="PS50885"/>
    </source>
</evidence>
<keyword evidence="8" id="KW-1133">Transmembrane helix</keyword>
<dbReference type="InterPro" id="IPR004358">
    <property type="entry name" value="Sig_transdc_His_kin-like_C"/>
</dbReference>
<evidence type="ECO:0000256" key="7">
    <source>
        <dbReference type="ARBA" id="ARBA00022777"/>
    </source>
</evidence>
<comment type="subcellular location">
    <subcellularLocation>
        <location evidence="2">Membrane</location>
    </subcellularLocation>
</comment>
<proteinExistence type="predicted"/>
<dbReference type="SUPFAM" id="SSF55874">
    <property type="entry name" value="ATPase domain of HSP90 chaperone/DNA topoisomerase II/histidine kinase"/>
    <property type="match status" value="1"/>
</dbReference>
<dbReference type="PROSITE" id="PS50109">
    <property type="entry name" value="HIS_KIN"/>
    <property type="match status" value="1"/>
</dbReference>
<keyword evidence="9" id="KW-0902">Two-component regulatory system</keyword>
<dbReference type="PRINTS" id="PR00344">
    <property type="entry name" value="BCTRLSENSOR"/>
</dbReference>
<dbReference type="SMART" id="SM00387">
    <property type="entry name" value="HATPase_c"/>
    <property type="match status" value="1"/>
</dbReference>
<feature type="domain" description="HAMP" evidence="12">
    <location>
        <begin position="197"/>
        <end position="249"/>
    </location>
</feature>
<dbReference type="SUPFAM" id="SSF47384">
    <property type="entry name" value="Homodimeric domain of signal transducing histidine kinase"/>
    <property type="match status" value="1"/>
</dbReference>
<dbReference type="SMART" id="SM00388">
    <property type="entry name" value="HisKA"/>
    <property type="match status" value="1"/>
</dbReference>
<reference evidence="13" key="1">
    <citation type="submission" date="2022-05" db="EMBL/GenBank/DDBJ databases">
        <title>An RpoN-dependent PEP-CTERM gene is involved in floc formation of an Aquincola tertiaricarbonis strain.</title>
        <authorList>
            <person name="Qiu D."/>
            <person name="Xia M."/>
        </authorList>
    </citation>
    <scope>NUCLEOTIDE SEQUENCE</scope>
    <source>
        <strain evidence="13">RN12</strain>
    </source>
</reference>
<evidence type="ECO:0000313" key="14">
    <source>
        <dbReference type="Proteomes" id="UP001056201"/>
    </source>
</evidence>
<protein>
    <recommendedName>
        <fullName evidence="3">histidine kinase</fullName>
        <ecNumber evidence="3">2.7.13.3</ecNumber>
    </recommendedName>
</protein>
<dbReference type="PANTHER" id="PTHR45436">
    <property type="entry name" value="SENSOR HISTIDINE KINASE YKOH"/>
    <property type="match status" value="1"/>
</dbReference>
<evidence type="ECO:0000256" key="1">
    <source>
        <dbReference type="ARBA" id="ARBA00000085"/>
    </source>
</evidence>
<accession>A0ABY4SA15</accession>
<dbReference type="Pfam" id="PF00512">
    <property type="entry name" value="HisKA"/>
    <property type="match status" value="1"/>
</dbReference>
<evidence type="ECO:0000256" key="2">
    <source>
        <dbReference type="ARBA" id="ARBA00004370"/>
    </source>
</evidence>
<keyword evidence="4" id="KW-0597">Phosphoprotein</keyword>
<evidence type="ECO:0000256" key="5">
    <source>
        <dbReference type="ARBA" id="ARBA00022679"/>
    </source>
</evidence>
<name>A0ABY4SA15_AQUTE</name>